<dbReference type="Proteomes" id="UP001327560">
    <property type="component" value="Chromosome 4"/>
</dbReference>
<gene>
    <name evidence="2" type="ORF">Cni_G12848</name>
</gene>
<evidence type="ECO:0000256" key="1">
    <source>
        <dbReference type="SAM" id="MobiDB-lite"/>
    </source>
</evidence>
<protein>
    <submittedName>
        <fullName evidence="2">R3H domain-containing protein 2-like</fullName>
    </submittedName>
</protein>
<feature type="region of interest" description="Disordered" evidence="1">
    <location>
        <begin position="1"/>
        <end position="33"/>
    </location>
</feature>
<name>A0AAQ3KCX4_9LILI</name>
<organism evidence="2 3">
    <name type="scientific">Canna indica</name>
    <name type="common">Indian-shot</name>
    <dbReference type="NCBI Taxonomy" id="4628"/>
    <lineage>
        <taxon>Eukaryota</taxon>
        <taxon>Viridiplantae</taxon>
        <taxon>Streptophyta</taxon>
        <taxon>Embryophyta</taxon>
        <taxon>Tracheophyta</taxon>
        <taxon>Spermatophyta</taxon>
        <taxon>Magnoliopsida</taxon>
        <taxon>Liliopsida</taxon>
        <taxon>Zingiberales</taxon>
        <taxon>Cannaceae</taxon>
        <taxon>Canna</taxon>
    </lineage>
</organism>
<evidence type="ECO:0000313" key="2">
    <source>
        <dbReference type="EMBL" id="WOL04127.1"/>
    </source>
</evidence>
<feature type="compositionally biased region" description="Low complexity" evidence="1">
    <location>
        <begin position="15"/>
        <end position="29"/>
    </location>
</feature>
<accession>A0AAQ3KCX4</accession>
<evidence type="ECO:0000313" key="3">
    <source>
        <dbReference type="Proteomes" id="UP001327560"/>
    </source>
</evidence>
<reference evidence="2 3" key="1">
    <citation type="submission" date="2023-10" db="EMBL/GenBank/DDBJ databases">
        <title>Chromosome-scale genome assembly provides insights into flower coloration mechanisms of Canna indica.</title>
        <authorList>
            <person name="Li C."/>
        </authorList>
    </citation>
    <scope>NUCLEOTIDE SEQUENCE [LARGE SCALE GENOMIC DNA]</scope>
    <source>
        <tissue evidence="2">Flower</tissue>
    </source>
</reference>
<keyword evidence="3" id="KW-1185">Reference proteome</keyword>
<proteinExistence type="predicted"/>
<sequence>MEDYDRARSSEMDVSPSTDSDRGSMSSSRYEQDYTLDELEKALSKDNASRVAIFRDREKDLSDPDYDRSYQKYVRGLTPCHNFGLQTCNIHRPPFLQYEPDISSFNHLPRN</sequence>
<feature type="compositionally biased region" description="Basic and acidic residues" evidence="1">
    <location>
        <begin position="1"/>
        <end position="11"/>
    </location>
</feature>
<dbReference type="AlphaFoldDB" id="A0AAQ3KCX4"/>
<dbReference type="EMBL" id="CP136893">
    <property type="protein sequence ID" value="WOL04127.1"/>
    <property type="molecule type" value="Genomic_DNA"/>
</dbReference>